<protein>
    <submittedName>
        <fullName evidence="3">DUF4136 domain-containing protein</fullName>
    </submittedName>
</protein>
<feature type="domain" description="DUF4136" evidence="2">
    <location>
        <begin position="28"/>
        <end position="181"/>
    </location>
</feature>
<proteinExistence type="predicted"/>
<dbReference type="PROSITE" id="PS51257">
    <property type="entry name" value="PROKAR_LIPOPROTEIN"/>
    <property type="match status" value="1"/>
</dbReference>
<evidence type="ECO:0000313" key="3">
    <source>
        <dbReference type="EMBL" id="WOB07825.1"/>
    </source>
</evidence>
<feature type="signal peptide" evidence="1">
    <location>
        <begin position="1"/>
        <end position="19"/>
    </location>
</feature>
<organism evidence="3 4">
    <name type="scientific">Piscinibacter gummiphilus</name>
    <dbReference type="NCBI Taxonomy" id="946333"/>
    <lineage>
        <taxon>Bacteria</taxon>
        <taxon>Pseudomonadati</taxon>
        <taxon>Pseudomonadota</taxon>
        <taxon>Betaproteobacteria</taxon>
        <taxon>Burkholderiales</taxon>
        <taxon>Sphaerotilaceae</taxon>
        <taxon>Piscinibacter</taxon>
    </lineage>
</organism>
<evidence type="ECO:0000259" key="2">
    <source>
        <dbReference type="Pfam" id="PF13590"/>
    </source>
</evidence>
<dbReference type="EMBL" id="CP136336">
    <property type="protein sequence ID" value="WOB07825.1"/>
    <property type="molecule type" value="Genomic_DNA"/>
</dbReference>
<dbReference type="Proteomes" id="UP001303946">
    <property type="component" value="Chromosome"/>
</dbReference>
<dbReference type="InterPro" id="IPR025411">
    <property type="entry name" value="DUF4136"/>
</dbReference>
<reference evidence="3 4" key="1">
    <citation type="submission" date="2023-10" db="EMBL/GenBank/DDBJ databases">
        <title>Bacteria for the degradation of biodegradable plastic PBAT(Polybutylene adipate terephthalate).</title>
        <authorList>
            <person name="Weon H.-Y."/>
            <person name="Yeon J."/>
        </authorList>
    </citation>
    <scope>NUCLEOTIDE SEQUENCE [LARGE SCALE GENOMIC DNA]</scope>
    <source>
        <strain evidence="3 4">SBD 7-3</strain>
    </source>
</reference>
<keyword evidence="4" id="KW-1185">Reference proteome</keyword>
<feature type="chain" id="PRO_5046802266" evidence="1">
    <location>
        <begin position="20"/>
        <end position="196"/>
    </location>
</feature>
<evidence type="ECO:0000313" key="4">
    <source>
        <dbReference type="Proteomes" id="UP001303946"/>
    </source>
</evidence>
<name>A0ABZ0CS70_9BURK</name>
<accession>A0ABZ0CS70</accession>
<evidence type="ECO:0000256" key="1">
    <source>
        <dbReference type="SAM" id="SignalP"/>
    </source>
</evidence>
<dbReference type="Pfam" id="PF13590">
    <property type="entry name" value="DUF4136"/>
    <property type="match status" value="1"/>
</dbReference>
<gene>
    <name evidence="3" type="ORF">RXV79_23325</name>
</gene>
<sequence>MRITALATLALAAALGGCAAMNTVDSEVSTYSQWPAARKPATFAFERLPSQQARPQEQSELEAAARPALLGAGFQEVNDLKTADTTVQVAARVSRTDRGFYDDPFFWRGSLFYSRYGRPYWGPGFGMMYDSPRYDREVVVLIRDRQTAQPLYEARAASDGLSSGNTQLLAAMFKAALKDFPQTGINPRRVSVQLTP</sequence>
<dbReference type="RefSeq" id="WP_316700480.1">
    <property type="nucleotide sequence ID" value="NZ_CP136336.1"/>
</dbReference>
<keyword evidence="1" id="KW-0732">Signal</keyword>
<dbReference type="Gene3D" id="3.30.160.670">
    <property type="match status" value="1"/>
</dbReference>